<feature type="region of interest" description="Disordered" evidence="1">
    <location>
        <begin position="130"/>
        <end position="197"/>
    </location>
</feature>
<dbReference type="EMBL" id="BDEQ01000001">
    <property type="protein sequence ID" value="GAT98631.1"/>
    <property type="molecule type" value="Genomic_DNA"/>
</dbReference>
<protein>
    <submittedName>
        <fullName evidence="2">Uncharacterized protein</fullName>
    </submittedName>
</protein>
<evidence type="ECO:0000313" key="2">
    <source>
        <dbReference type="EMBL" id="GAT98631.1"/>
    </source>
</evidence>
<accession>A0A175JXZ3</accession>
<feature type="compositionally biased region" description="Acidic residues" evidence="1">
    <location>
        <begin position="158"/>
        <end position="167"/>
    </location>
</feature>
<dbReference type="VEuPathDB" id="AmoebaDB:KM1_223310"/>
<proteinExistence type="predicted"/>
<feature type="compositionally biased region" description="Acidic residues" evidence="1">
    <location>
        <begin position="175"/>
        <end position="186"/>
    </location>
</feature>
<sequence>MKRFCPSVLKVAKDCEKENPQMIALRVRKRGKISSQMMVFKRMVNFDGQDLDPRDVLDVTEQKKETQKFQDLSDAMNKKYDKSKVNIVDDADDVNPQKFIYYEFYEQTDHIGAEYKAQVVVVNEEDFLNQSSDSYDSEDSNDENNPNNSYPTTPSSEYSEDEDDEFYGDYSISVEYDERDNEEFYDSSETKYGMEED</sequence>
<evidence type="ECO:0000256" key="1">
    <source>
        <dbReference type="SAM" id="MobiDB-lite"/>
    </source>
</evidence>
<feature type="compositionally biased region" description="Low complexity" evidence="1">
    <location>
        <begin position="143"/>
        <end position="157"/>
    </location>
</feature>
<gene>
    <name evidence="2" type="ORF">CL6EHI_019650</name>
</gene>
<dbReference type="VEuPathDB" id="AmoebaDB:EHI5A_192750"/>
<name>A0A175JXZ3_ENTHI</name>
<comment type="caution">
    <text evidence="2">The sequence shown here is derived from an EMBL/GenBank/DDBJ whole genome shotgun (WGS) entry which is preliminary data.</text>
</comment>
<evidence type="ECO:0000313" key="3">
    <source>
        <dbReference type="Proteomes" id="UP000078387"/>
    </source>
</evidence>
<feature type="compositionally biased region" description="Basic and acidic residues" evidence="1">
    <location>
        <begin position="188"/>
        <end position="197"/>
    </location>
</feature>
<dbReference type="AlphaFoldDB" id="A0A175JXZ3"/>
<dbReference type="eggNOG" id="ENOG502RCYB">
    <property type="taxonomic scope" value="Eukaryota"/>
</dbReference>
<reference evidence="2 3" key="1">
    <citation type="submission" date="2016-05" db="EMBL/GenBank/DDBJ databases">
        <title>First whole genome sequencing of Entamoeba histolytica HM1:IMSS-clone-6.</title>
        <authorList>
            <person name="Mukherjee Avik.K."/>
            <person name="Izumyama S."/>
            <person name="Nakada-Tsukui K."/>
            <person name="Nozaki T."/>
        </authorList>
    </citation>
    <scope>NUCLEOTIDE SEQUENCE [LARGE SCALE GENOMIC DNA]</scope>
    <source>
        <strain evidence="2 3">HM1:IMSS clone 6</strain>
    </source>
</reference>
<organism evidence="2 3">
    <name type="scientific">Entamoeba histolytica</name>
    <dbReference type="NCBI Taxonomy" id="5759"/>
    <lineage>
        <taxon>Eukaryota</taxon>
        <taxon>Amoebozoa</taxon>
        <taxon>Evosea</taxon>
        <taxon>Archamoebae</taxon>
        <taxon>Mastigamoebida</taxon>
        <taxon>Entamoebidae</taxon>
        <taxon>Entamoeba</taxon>
    </lineage>
</organism>
<dbReference type="Proteomes" id="UP000078387">
    <property type="component" value="Unassembled WGS sequence"/>
</dbReference>
<dbReference type="VEuPathDB" id="AmoebaDB:EHI_019650"/>